<dbReference type="PANTHER" id="PTHR47756">
    <property type="entry name" value="BLL6612 PROTEIN-RELATED"/>
    <property type="match status" value="1"/>
</dbReference>
<dbReference type="InterPro" id="IPR011990">
    <property type="entry name" value="TPR-like_helical_dom_sf"/>
</dbReference>
<sequence>MTAAAQIETTFREEHGRILAALISQLGDFTLAEDALQEALVNALERRESDGVPRNPAAWLMTVAMHRAIDRLRRAATLERKAALLDSLATQDELKMDDSIPDDRLKLMFTCCHPSLALEAQVALTLHTLGGLSTQEVARAFLVPVPTMAQRLARARAKMRNAGIPYRVPPAEMLPQRLDALLAVIYLIFNEGYCASSGDTLTRHELCGEAIRLCRLLVALLPQSAEARGLLALMLLHDSRREARLNATGELILLDEQDRARWDQARIHEGIAVLKAAFALHDPGPYQVQAAISALHAEAPTAEATDWRQIVILYDTLATMTPSVVVEVNRAVAMAMAWGAETGLQMLLRLDSCADGFYPYHAARADLLRRTNQSEAAADAYERALALCSNHAERAYLQQRLREMLNLAS</sequence>
<dbReference type="InterPro" id="IPR013325">
    <property type="entry name" value="RNA_pol_sigma_r2"/>
</dbReference>
<dbReference type="InterPro" id="IPR036388">
    <property type="entry name" value="WH-like_DNA-bd_sf"/>
</dbReference>
<dbReference type="AlphaFoldDB" id="A0A0P9HG77"/>
<keyword evidence="5" id="KW-1185">Reference proteome</keyword>
<proteinExistence type="predicted"/>
<dbReference type="Pfam" id="PF08281">
    <property type="entry name" value="Sigma70_r4_2"/>
    <property type="match status" value="1"/>
</dbReference>
<dbReference type="InterPro" id="IPR046531">
    <property type="entry name" value="DUF6596"/>
</dbReference>
<dbReference type="EMBL" id="LJCR01000177">
    <property type="protein sequence ID" value="KPV53791.1"/>
    <property type="molecule type" value="Genomic_DNA"/>
</dbReference>
<dbReference type="SUPFAM" id="SSF48452">
    <property type="entry name" value="TPR-like"/>
    <property type="match status" value="1"/>
</dbReference>
<organism evidence="4 5">
    <name type="scientific">Kouleothrix aurantiaca</name>
    <dbReference type="NCBI Taxonomy" id="186479"/>
    <lineage>
        <taxon>Bacteria</taxon>
        <taxon>Bacillati</taxon>
        <taxon>Chloroflexota</taxon>
        <taxon>Chloroflexia</taxon>
        <taxon>Chloroflexales</taxon>
        <taxon>Roseiflexineae</taxon>
        <taxon>Roseiflexaceae</taxon>
        <taxon>Kouleothrix</taxon>
    </lineage>
</organism>
<dbReference type="Pfam" id="PF20239">
    <property type="entry name" value="DUF6596"/>
    <property type="match status" value="1"/>
</dbReference>
<evidence type="ECO:0000259" key="3">
    <source>
        <dbReference type="Pfam" id="PF20239"/>
    </source>
</evidence>
<dbReference type="InterPro" id="IPR014284">
    <property type="entry name" value="RNA_pol_sigma-70_dom"/>
</dbReference>
<dbReference type="Gene3D" id="1.10.10.10">
    <property type="entry name" value="Winged helix-like DNA-binding domain superfamily/Winged helix DNA-binding domain"/>
    <property type="match status" value="1"/>
</dbReference>
<dbReference type="NCBIfam" id="TIGR02937">
    <property type="entry name" value="sigma70-ECF"/>
    <property type="match status" value="1"/>
</dbReference>
<feature type="domain" description="RNA polymerase sigma-70 region 2" evidence="1">
    <location>
        <begin position="12"/>
        <end position="76"/>
    </location>
</feature>
<dbReference type="GO" id="GO:0016987">
    <property type="term" value="F:sigma factor activity"/>
    <property type="evidence" value="ECO:0007669"/>
    <property type="project" value="InterPro"/>
</dbReference>
<dbReference type="SUPFAM" id="SSF88659">
    <property type="entry name" value="Sigma3 and sigma4 domains of RNA polymerase sigma factors"/>
    <property type="match status" value="1"/>
</dbReference>
<reference evidence="4 5" key="1">
    <citation type="submission" date="2015-09" db="EMBL/GenBank/DDBJ databases">
        <title>Draft genome sequence of Kouleothrix aurantiaca JCM 19913.</title>
        <authorList>
            <person name="Hemp J."/>
        </authorList>
    </citation>
    <scope>NUCLEOTIDE SEQUENCE [LARGE SCALE GENOMIC DNA]</scope>
    <source>
        <strain evidence="4 5">COM-B</strain>
    </source>
</reference>
<evidence type="ECO:0000313" key="5">
    <source>
        <dbReference type="Proteomes" id="UP000050509"/>
    </source>
</evidence>
<feature type="domain" description="DUF6596" evidence="3">
    <location>
        <begin position="177"/>
        <end position="277"/>
    </location>
</feature>
<dbReference type="GO" id="GO:0006352">
    <property type="term" value="P:DNA-templated transcription initiation"/>
    <property type="evidence" value="ECO:0007669"/>
    <property type="project" value="InterPro"/>
</dbReference>
<evidence type="ECO:0000259" key="2">
    <source>
        <dbReference type="Pfam" id="PF08281"/>
    </source>
</evidence>
<dbReference type="InterPro" id="IPR013249">
    <property type="entry name" value="RNA_pol_sigma70_r4_t2"/>
</dbReference>
<evidence type="ECO:0000313" key="4">
    <source>
        <dbReference type="EMBL" id="KPV53791.1"/>
    </source>
</evidence>
<dbReference type="Pfam" id="PF04542">
    <property type="entry name" value="Sigma70_r2"/>
    <property type="match status" value="1"/>
</dbReference>
<gene>
    <name evidence="4" type="ORF">SE17_07550</name>
</gene>
<feature type="domain" description="RNA polymerase sigma factor 70 region 4 type 2" evidence="2">
    <location>
        <begin position="108"/>
        <end position="159"/>
    </location>
</feature>
<comment type="caution">
    <text evidence="4">The sequence shown here is derived from an EMBL/GenBank/DDBJ whole genome shotgun (WGS) entry which is preliminary data.</text>
</comment>
<dbReference type="PATRIC" id="fig|186479.3.peg.2932"/>
<dbReference type="SUPFAM" id="SSF88946">
    <property type="entry name" value="Sigma2 domain of RNA polymerase sigma factors"/>
    <property type="match status" value="1"/>
</dbReference>
<dbReference type="InterPro" id="IPR007627">
    <property type="entry name" value="RNA_pol_sigma70_r2"/>
</dbReference>
<name>A0A0P9HG77_9CHLR</name>
<dbReference type="GO" id="GO:0003677">
    <property type="term" value="F:DNA binding"/>
    <property type="evidence" value="ECO:0007669"/>
    <property type="project" value="InterPro"/>
</dbReference>
<protein>
    <submittedName>
        <fullName evidence="4">RNA polymerase subunit sigma-24</fullName>
    </submittedName>
</protein>
<dbReference type="PANTHER" id="PTHR47756:SF2">
    <property type="entry name" value="BLL6612 PROTEIN"/>
    <property type="match status" value="1"/>
</dbReference>
<dbReference type="Proteomes" id="UP000050509">
    <property type="component" value="Unassembled WGS sequence"/>
</dbReference>
<dbReference type="InterPro" id="IPR013324">
    <property type="entry name" value="RNA_pol_sigma_r3/r4-like"/>
</dbReference>
<accession>A0A0P9HG77</accession>
<dbReference type="Gene3D" id="1.10.1740.10">
    <property type="match status" value="1"/>
</dbReference>
<evidence type="ECO:0000259" key="1">
    <source>
        <dbReference type="Pfam" id="PF04542"/>
    </source>
</evidence>